<evidence type="ECO:0000256" key="2">
    <source>
        <dbReference type="PROSITE-ProRule" id="PRU00335"/>
    </source>
</evidence>
<dbReference type="InterPro" id="IPR036271">
    <property type="entry name" value="Tet_transcr_reg_TetR-rel_C_sf"/>
</dbReference>
<dbReference type="PROSITE" id="PS01081">
    <property type="entry name" value="HTH_TETR_1"/>
    <property type="match status" value="1"/>
</dbReference>
<evidence type="ECO:0000259" key="3">
    <source>
        <dbReference type="PROSITE" id="PS50977"/>
    </source>
</evidence>
<dbReference type="Pfam" id="PF00440">
    <property type="entry name" value="TetR_N"/>
    <property type="match status" value="1"/>
</dbReference>
<evidence type="ECO:0000313" key="5">
    <source>
        <dbReference type="Proteomes" id="UP000265882"/>
    </source>
</evidence>
<name>A0A3A4P3W7_ABYX5</name>
<accession>A0A3A4P3W7</accession>
<dbReference type="SUPFAM" id="SSF46689">
    <property type="entry name" value="Homeodomain-like"/>
    <property type="match status" value="1"/>
</dbReference>
<dbReference type="InterPro" id="IPR009057">
    <property type="entry name" value="Homeodomain-like_sf"/>
</dbReference>
<feature type="domain" description="HTH tetR-type" evidence="3">
    <location>
        <begin position="19"/>
        <end position="79"/>
    </location>
</feature>
<dbReference type="InterPro" id="IPR001647">
    <property type="entry name" value="HTH_TetR"/>
</dbReference>
<proteinExistence type="predicted"/>
<dbReference type="AlphaFoldDB" id="A0A3A4P3W7"/>
<feature type="DNA-binding region" description="H-T-H motif" evidence="2">
    <location>
        <begin position="42"/>
        <end position="61"/>
    </location>
</feature>
<organism evidence="4 5">
    <name type="scientific">Abyssobacteria bacterium (strain SURF_5)</name>
    <dbReference type="NCBI Taxonomy" id="2093360"/>
    <lineage>
        <taxon>Bacteria</taxon>
        <taxon>Pseudomonadati</taxon>
        <taxon>Candidatus Hydrogenedentota</taxon>
        <taxon>Candidatus Abyssobacteria</taxon>
    </lineage>
</organism>
<evidence type="ECO:0000313" key="4">
    <source>
        <dbReference type="EMBL" id="RJP24040.1"/>
    </source>
</evidence>
<dbReference type="InterPro" id="IPR023772">
    <property type="entry name" value="DNA-bd_HTH_TetR-type_CS"/>
</dbReference>
<dbReference type="Gene3D" id="1.10.357.10">
    <property type="entry name" value="Tetracycline Repressor, domain 2"/>
    <property type="match status" value="1"/>
</dbReference>
<evidence type="ECO:0000256" key="1">
    <source>
        <dbReference type="ARBA" id="ARBA00023125"/>
    </source>
</evidence>
<protein>
    <submittedName>
        <fullName evidence="4">TetR/AcrR family transcriptional regulator</fullName>
    </submittedName>
</protein>
<reference evidence="4 5" key="1">
    <citation type="journal article" date="2017" name="ISME J.">
        <title>Energy and carbon metabolisms in a deep terrestrial subsurface fluid microbial community.</title>
        <authorList>
            <person name="Momper L."/>
            <person name="Jungbluth S.P."/>
            <person name="Lee M.D."/>
            <person name="Amend J.P."/>
        </authorList>
    </citation>
    <scope>NUCLEOTIDE SEQUENCE [LARGE SCALE GENOMIC DNA]</scope>
    <source>
        <strain evidence="4">SURF_5</strain>
    </source>
</reference>
<keyword evidence="1 2" id="KW-0238">DNA-binding</keyword>
<dbReference type="PANTHER" id="PTHR43479">
    <property type="entry name" value="ACREF/ENVCD OPERON REPRESSOR-RELATED"/>
    <property type="match status" value="1"/>
</dbReference>
<dbReference type="Gene3D" id="1.10.10.60">
    <property type="entry name" value="Homeodomain-like"/>
    <property type="match status" value="1"/>
</dbReference>
<dbReference type="EMBL" id="QZKU01000041">
    <property type="protein sequence ID" value="RJP24040.1"/>
    <property type="molecule type" value="Genomic_DNA"/>
</dbReference>
<sequence>MAKKISEIDRENRWKRRSRETRDKLLNAAEQIFLEKGYDNATTREISARADLGAGTFYVHFRDKRAIYDALVRRANREMHRKWLEARSPKMSVEEQVVSALRVSFDYFRDNADLARLILIDGPPVDAEYTMKLHSGIGAELHEILRDGIESDRVSEIEPAILATVFMGIAVVMGRWLLSSHSPENAEEIEEEIIRFCLRGMRPE</sequence>
<dbReference type="PRINTS" id="PR00455">
    <property type="entry name" value="HTHTETR"/>
</dbReference>
<dbReference type="SUPFAM" id="SSF48498">
    <property type="entry name" value="Tetracyclin repressor-like, C-terminal domain"/>
    <property type="match status" value="1"/>
</dbReference>
<dbReference type="InterPro" id="IPR050624">
    <property type="entry name" value="HTH-type_Tx_Regulator"/>
</dbReference>
<gene>
    <name evidence="4" type="ORF">C4520_04940</name>
</gene>
<dbReference type="Proteomes" id="UP000265882">
    <property type="component" value="Unassembled WGS sequence"/>
</dbReference>
<comment type="caution">
    <text evidence="4">The sequence shown here is derived from an EMBL/GenBank/DDBJ whole genome shotgun (WGS) entry which is preliminary data.</text>
</comment>
<dbReference type="PANTHER" id="PTHR43479:SF11">
    <property type="entry name" value="ACREF_ENVCD OPERON REPRESSOR-RELATED"/>
    <property type="match status" value="1"/>
</dbReference>
<dbReference type="GO" id="GO:0003677">
    <property type="term" value="F:DNA binding"/>
    <property type="evidence" value="ECO:0007669"/>
    <property type="project" value="UniProtKB-UniRule"/>
</dbReference>
<dbReference type="PROSITE" id="PS50977">
    <property type="entry name" value="HTH_TETR_2"/>
    <property type="match status" value="1"/>
</dbReference>